<feature type="transmembrane region" description="Helical" evidence="6">
    <location>
        <begin position="6"/>
        <end position="25"/>
    </location>
</feature>
<feature type="domain" description="FAD-binding" evidence="7">
    <location>
        <begin position="8"/>
        <end position="373"/>
    </location>
</feature>
<evidence type="ECO:0000256" key="6">
    <source>
        <dbReference type="SAM" id="Phobius"/>
    </source>
</evidence>
<dbReference type="Proteomes" id="UP001221757">
    <property type="component" value="Unassembled WGS sequence"/>
</dbReference>
<dbReference type="GO" id="GO:0004497">
    <property type="term" value="F:monooxygenase activity"/>
    <property type="evidence" value="ECO:0007669"/>
    <property type="project" value="UniProtKB-KW"/>
</dbReference>
<dbReference type="PANTHER" id="PTHR13789:SF314">
    <property type="entry name" value="FAD-BINDING DOMAIN-CONTAINING PROTEIN"/>
    <property type="match status" value="1"/>
</dbReference>
<comment type="caution">
    <text evidence="8">The sequence shown here is derived from an EMBL/GenBank/DDBJ whole genome shotgun (WGS) entry which is preliminary data.</text>
</comment>
<dbReference type="InterPro" id="IPR050493">
    <property type="entry name" value="FAD-dep_Monooxygenase_BioMet"/>
</dbReference>
<accession>A0AAD7DZ39</accession>
<evidence type="ECO:0000259" key="7">
    <source>
        <dbReference type="Pfam" id="PF01494"/>
    </source>
</evidence>
<dbReference type="GO" id="GO:0071949">
    <property type="term" value="F:FAD binding"/>
    <property type="evidence" value="ECO:0007669"/>
    <property type="project" value="InterPro"/>
</dbReference>
<keyword evidence="6" id="KW-0812">Transmembrane</keyword>
<sequence>MENVSSLNVIVVGAGLVGFAAAVSLRRQGHRVTIYETSSFKSELGAGLAIPPNTLRCLRDLGCNVANLDPVENLCFTSMGYDGSQGMQSDNTDYEARYGMPWLMVHRVDLHNELKRMALGDGGEGPPATLYLNSRVISCDVGVCSITMEDGTMRAADLIIGADGIRSTIRSFVLGEEIPIPPSRTAGFRWLTHAVALEPHPELDWIVKTAPRGARVISAPVSAVTAASNAIDHRTIIIYGCRGGSVINVLAVHEDLRDQDSVAWNAPVTRETLLEFFSDYHPRFKRLLGLADDVHLWQMRAVPPLKTWVNNNVCLMGDAAHASLPTLGQGFGMGLEDAVALGVLIPRGTSSSTVPTRLIAYETLRKQRAEFVAAESFEQQHLPAKRGLYLRSIQMRDEVMGYNVKDEAQRVLCQLLGRK</sequence>
<name>A0AAD7DZ39_MYCRO</name>
<reference evidence="8" key="1">
    <citation type="submission" date="2023-03" db="EMBL/GenBank/DDBJ databases">
        <title>Massive genome expansion in bonnet fungi (Mycena s.s.) driven by repeated elements and novel gene families across ecological guilds.</title>
        <authorList>
            <consortium name="Lawrence Berkeley National Laboratory"/>
            <person name="Harder C.B."/>
            <person name="Miyauchi S."/>
            <person name="Viragh M."/>
            <person name="Kuo A."/>
            <person name="Thoen E."/>
            <person name="Andreopoulos B."/>
            <person name="Lu D."/>
            <person name="Skrede I."/>
            <person name="Drula E."/>
            <person name="Henrissat B."/>
            <person name="Morin E."/>
            <person name="Kohler A."/>
            <person name="Barry K."/>
            <person name="LaButti K."/>
            <person name="Morin E."/>
            <person name="Salamov A."/>
            <person name="Lipzen A."/>
            <person name="Mereny Z."/>
            <person name="Hegedus B."/>
            <person name="Baldrian P."/>
            <person name="Stursova M."/>
            <person name="Weitz H."/>
            <person name="Taylor A."/>
            <person name="Grigoriev I.V."/>
            <person name="Nagy L.G."/>
            <person name="Martin F."/>
            <person name="Kauserud H."/>
        </authorList>
    </citation>
    <scope>NUCLEOTIDE SEQUENCE</scope>
    <source>
        <strain evidence="8">CBHHK067</strain>
    </source>
</reference>
<protein>
    <submittedName>
        <fullName evidence="8">FAD/NAD(P)-binding domain-containing protein</fullName>
    </submittedName>
</protein>
<evidence type="ECO:0000313" key="9">
    <source>
        <dbReference type="Proteomes" id="UP001221757"/>
    </source>
</evidence>
<keyword evidence="9" id="KW-1185">Reference proteome</keyword>
<dbReference type="Pfam" id="PF01494">
    <property type="entry name" value="FAD_binding_3"/>
    <property type="match status" value="1"/>
</dbReference>
<dbReference type="SUPFAM" id="SSF51905">
    <property type="entry name" value="FAD/NAD(P)-binding domain"/>
    <property type="match status" value="1"/>
</dbReference>
<evidence type="ECO:0000256" key="5">
    <source>
        <dbReference type="ARBA" id="ARBA00023033"/>
    </source>
</evidence>
<dbReference type="EMBL" id="JARKIE010000014">
    <property type="protein sequence ID" value="KAJ7702663.1"/>
    <property type="molecule type" value="Genomic_DNA"/>
</dbReference>
<keyword evidence="4" id="KW-0560">Oxidoreductase</keyword>
<dbReference type="PRINTS" id="PR00420">
    <property type="entry name" value="RNGMNOXGNASE"/>
</dbReference>
<keyword evidence="6" id="KW-0472">Membrane</keyword>
<dbReference type="InterPro" id="IPR002938">
    <property type="entry name" value="FAD-bd"/>
</dbReference>
<dbReference type="PANTHER" id="PTHR13789">
    <property type="entry name" value="MONOOXYGENASE"/>
    <property type="match status" value="1"/>
</dbReference>
<dbReference type="InterPro" id="IPR036188">
    <property type="entry name" value="FAD/NAD-bd_sf"/>
</dbReference>
<evidence type="ECO:0000256" key="1">
    <source>
        <dbReference type="ARBA" id="ARBA00007992"/>
    </source>
</evidence>
<gene>
    <name evidence="8" type="ORF">B0H17DRAFT_975460</name>
</gene>
<proteinExistence type="inferred from homology"/>
<keyword evidence="5" id="KW-0503">Monooxygenase</keyword>
<evidence type="ECO:0000313" key="8">
    <source>
        <dbReference type="EMBL" id="KAJ7702663.1"/>
    </source>
</evidence>
<comment type="similarity">
    <text evidence="1">Belongs to the paxM FAD-dependent monooxygenase family.</text>
</comment>
<keyword evidence="2" id="KW-0285">Flavoprotein</keyword>
<keyword evidence="3" id="KW-0274">FAD</keyword>
<dbReference type="SUPFAM" id="SSF54373">
    <property type="entry name" value="FAD-linked reductases, C-terminal domain"/>
    <property type="match status" value="1"/>
</dbReference>
<evidence type="ECO:0000256" key="2">
    <source>
        <dbReference type="ARBA" id="ARBA00022630"/>
    </source>
</evidence>
<evidence type="ECO:0000256" key="4">
    <source>
        <dbReference type="ARBA" id="ARBA00023002"/>
    </source>
</evidence>
<evidence type="ECO:0000256" key="3">
    <source>
        <dbReference type="ARBA" id="ARBA00022827"/>
    </source>
</evidence>
<dbReference type="AlphaFoldDB" id="A0AAD7DZ39"/>
<organism evidence="8 9">
    <name type="scientific">Mycena rosella</name>
    <name type="common">Pink bonnet</name>
    <name type="synonym">Agaricus rosellus</name>
    <dbReference type="NCBI Taxonomy" id="1033263"/>
    <lineage>
        <taxon>Eukaryota</taxon>
        <taxon>Fungi</taxon>
        <taxon>Dikarya</taxon>
        <taxon>Basidiomycota</taxon>
        <taxon>Agaricomycotina</taxon>
        <taxon>Agaricomycetes</taxon>
        <taxon>Agaricomycetidae</taxon>
        <taxon>Agaricales</taxon>
        <taxon>Marasmiineae</taxon>
        <taxon>Mycenaceae</taxon>
        <taxon>Mycena</taxon>
    </lineage>
</organism>
<dbReference type="Gene3D" id="3.50.50.60">
    <property type="entry name" value="FAD/NAD(P)-binding domain"/>
    <property type="match status" value="1"/>
</dbReference>
<keyword evidence="6" id="KW-1133">Transmembrane helix</keyword>